<feature type="region of interest" description="Disordered" evidence="1">
    <location>
        <begin position="282"/>
        <end position="383"/>
    </location>
</feature>
<feature type="compositionally biased region" description="Polar residues" evidence="1">
    <location>
        <begin position="930"/>
        <end position="939"/>
    </location>
</feature>
<proteinExistence type="predicted"/>
<accession>A0A0H2R6S3</accession>
<feature type="compositionally biased region" description="Basic residues" evidence="1">
    <location>
        <begin position="252"/>
        <end position="263"/>
    </location>
</feature>
<feature type="region of interest" description="Disordered" evidence="1">
    <location>
        <begin position="522"/>
        <end position="555"/>
    </location>
</feature>
<name>A0A0H2R6S3_9AGAM</name>
<protein>
    <submittedName>
        <fullName evidence="3">Uncharacterized protein</fullName>
    </submittedName>
</protein>
<gene>
    <name evidence="3" type="ORF">SCHPADRAFT_1001614</name>
</gene>
<feature type="compositionally biased region" description="Low complexity" evidence="1">
    <location>
        <begin position="997"/>
        <end position="1007"/>
    </location>
</feature>
<keyword evidence="2" id="KW-0472">Membrane</keyword>
<evidence type="ECO:0000256" key="1">
    <source>
        <dbReference type="SAM" id="MobiDB-lite"/>
    </source>
</evidence>
<evidence type="ECO:0000256" key="2">
    <source>
        <dbReference type="SAM" id="Phobius"/>
    </source>
</evidence>
<feature type="compositionally biased region" description="Polar residues" evidence="1">
    <location>
        <begin position="730"/>
        <end position="741"/>
    </location>
</feature>
<feature type="compositionally biased region" description="Low complexity" evidence="1">
    <location>
        <begin position="1097"/>
        <end position="1112"/>
    </location>
</feature>
<dbReference type="STRING" id="27342.A0A0H2R6S3"/>
<evidence type="ECO:0000313" key="3">
    <source>
        <dbReference type="EMBL" id="KLO07505.1"/>
    </source>
</evidence>
<feature type="compositionally biased region" description="Basic residues" evidence="1">
    <location>
        <begin position="313"/>
        <end position="323"/>
    </location>
</feature>
<dbReference type="OrthoDB" id="9451547at2759"/>
<feature type="compositionally biased region" description="Low complexity" evidence="1">
    <location>
        <begin position="800"/>
        <end position="820"/>
    </location>
</feature>
<feature type="compositionally biased region" description="Low complexity" evidence="1">
    <location>
        <begin position="847"/>
        <end position="877"/>
    </location>
</feature>
<dbReference type="Proteomes" id="UP000053477">
    <property type="component" value="Unassembled WGS sequence"/>
</dbReference>
<feature type="compositionally biased region" description="Basic and acidic residues" evidence="1">
    <location>
        <begin position="333"/>
        <end position="345"/>
    </location>
</feature>
<feature type="compositionally biased region" description="Low complexity" evidence="1">
    <location>
        <begin position="645"/>
        <end position="659"/>
    </location>
</feature>
<feature type="compositionally biased region" description="Low complexity" evidence="1">
    <location>
        <begin position="962"/>
        <end position="987"/>
    </location>
</feature>
<reference evidence="3 4" key="1">
    <citation type="submission" date="2015-04" db="EMBL/GenBank/DDBJ databases">
        <title>Complete genome sequence of Schizopora paradoxa KUC8140, a cosmopolitan wood degrader in East Asia.</title>
        <authorList>
            <consortium name="DOE Joint Genome Institute"/>
            <person name="Min B."/>
            <person name="Park H."/>
            <person name="Jang Y."/>
            <person name="Kim J.-J."/>
            <person name="Kim K.H."/>
            <person name="Pangilinan J."/>
            <person name="Lipzen A."/>
            <person name="Riley R."/>
            <person name="Grigoriev I.V."/>
            <person name="Spatafora J.W."/>
            <person name="Choi I.-G."/>
        </authorList>
    </citation>
    <scope>NUCLEOTIDE SEQUENCE [LARGE SCALE GENOMIC DNA]</scope>
    <source>
        <strain evidence="3 4">KUC8140</strain>
    </source>
</reference>
<feature type="region of interest" description="Disordered" evidence="1">
    <location>
        <begin position="606"/>
        <end position="1149"/>
    </location>
</feature>
<organism evidence="3 4">
    <name type="scientific">Schizopora paradoxa</name>
    <dbReference type="NCBI Taxonomy" id="27342"/>
    <lineage>
        <taxon>Eukaryota</taxon>
        <taxon>Fungi</taxon>
        <taxon>Dikarya</taxon>
        <taxon>Basidiomycota</taxon>
        <taxon>Agaricomycotina</taxon>
        <taxon>Agaricomycetes</taxon>
        <taxon>Hymenochaetales</taxon>
        <taxon>Schizoporaceae</taxon>
        <taxon>Schizopora</taxon>
    </lineage>
</organism>
<feature type="compositionally biased region" description="Polar residues" evidence="1">
    <location>
        <begin position="669"/>
        <end position="679"/>
    </location>
</feature>
<feature type="compositionally biased region" description="Basic and acidic residues" evidence="1">
    <location>
        <begin position="182"/>
        <end position="208"/>
    </location>
</feature>
<dbReference type="InParanoid" id="A0A0H2R6S3"/>
<feature type="compositionally biased region" description="Low complexity" evidence="1">
    <location>
        <begin position="703"/>
        <end position="729"/>
    </location>
</feature>
<feature type="compositionally biased region" description="Polar residues" evidence="1">
    <location>
        <begin position="1079"/>
        <end position="1088"/>
    </location>
</feature>
<keyword evidence="4" id="KW-1185">Reference proteome</keyword>
<evidence type="ECO:0000313" key="4">
    <source>
        <dbReference type="Proteomes" id="UP000053477"/>
    </source>
</evidence>
<feature type="compositionally biased region" description="Low complexity" evidence="1">
    <location>
        <begin position="1046"/>
        <end position="1059"/>
    </location>
</feature>
<keyword evidence="2" id="KW-1133">Transmembrane helix</keyword>
<feature type="compositionally biased region" description="Low complexity" evidence="1">
    <location>
        <begin position="886"/>
        <end position="898"/>
    </location>
</feature>
<feature type="transmembrane region" description="Helical" evidence="2">
    <location>
        <begin position="30"/>
        <end position="52"/>
    </location>
</feature>
<feature type="compositionally biased region" description="Low complexity" evidence="1">
    <location>
        <begin position="768"/>
        <end position="782"/>
    </location>
</feature>
<sequence length="1149" mass="120386">MAAADDVADLLGNNELPVLHRPPPSSGFTWFQSILILFISLGLVTILAWCFTDNRSYYMRWREEKYRKRVRRKYGIPDSDHDVFNVAYANAKRREEEAMGLRRAQATVNSPAVGAGPSSTGLRLRGVAGAQNVNGVAFPAESSGHSDRRDQIRAERVPMSPIKPRTTLTPRSKPLDLEGEDGEVHHLVPKQSPEKRAAGGEHKRSRIESEDEGELMNVDPDVLGEMSNPRSKRGSKRHAGTDEDATPEAVRKKAGKRPRRISRRTQDLLLDLEEQEHGDKLMELDDALSRGKKRDRAEAGSTFGGDDDSPTTRGRKTRRKRRSTANAEAATEAELRGTKRVHDVESTLDSDEDDRVSRAKSIRKRGKHFIADGDSSTDMSLDGPAVRIEPSCAGHKVGDEWVVNGQLFKVGPDGKRLRQVLVKKRRSRYSMPTDSQHPDSQAQMVVLMETWLNDEEFQAAEERGDVFSTKKPDEEAEVEPPVKTGKTLLWTSTKNNISPKKAFKDSIIANVGTTNPFERPSYSSYGRRVSTGHDAFKQSSQSPVLTPSKSYSKWEKQDLEAEAMAKLRKKLEEQKKVSLAASESKKKVTFELPTSVSAPAMASSITAPAGLGTSTPTATTTSTTTAKPVGNLFGDPSKSTQPVNSSATAPSLSTPSATTGMFTPPVNKPASSSTDSVTQKPPVPLFFGPSAGKEKGQEKAKEAPSISFAPTPASAPAEPSKPAAPSFSFGQPSNPTPSVSAPTPIMFGEKKVDNAQTAPSSGSSHIFAPKPSLPSTSPSAAPMFSIKGAAQADNSQATTFNSTPSNPFAPSTPAAPPSTSGGFSFGAKPVSSTPTSTPTGFSFMNQPKPTTPATEPPKVISTTPVGTPSTSTASATPKFSFGFSKPDSASTPSFTTTPSEPPKPVTPTFGFGATSNNSTTPVAPAPKITFPSSPFGNSTAPAPAASASKPGFGFTTAGNSMTSTPAAPATNNNTSNSATTPKFSFSFGGAGGGNGAAGPSNTAAPANSGFGAAPKPATTTPSIFGNTNSKPADVPKPLFGFGSGGAPTPTTPGASNPTSEKSDKPAFSFNFGATPSAPPSGTVSSAPSVANPFGIKPAGSSGFSFGAPSNGAPTPSIFGKPADSASATTNIFGGSIGGSVFGNSQQKSS</sequence>
<feature type="compositionally biased region" description="Polar residues" evidence="1">
    <location>
        <begin position="537"/>
        <end position="551"/>
    </location>
</feature>
<feature type="compositionally biased region" description="Basic and acidic residues" evidence="1">
    <location>
        <begin position="692"/>
        <end position="702"/>
    </location>
</feature>
<feature type="compositionally biased region" description="Low complexity" evidence="1">
    <location>
        <begin position="606"/>
        <end position="626"/>
    </location>
</feature>
<feature type="compositionally biased region" description="Basic residues" evidence="1">
    <location>
        <begin position="358"/>
        <end position="368"/>
    </location>
</feature>
<feature type="compositionally biased region" description="Polar residues" evidence="1">
    <location>
        <begin position="754"/>
        <end position="764"/>
    </location>
</feature>
<feature type="compositionally biased region" description="Polar residues" evidence="1">
    <location>
        <begin position="1017"/>
        <end position="1030"/>
    </location>
</feature>
<feature type="region of interest" description="Disordered" evidence="1">
    <location>
        <begin position="137"/>
        <end position="263"/>
    </location>
</feature>
<feature type="compositionally biased region" description="Low complexity" evidence="1">
    <location>
        <begin position="829"/>
        <end position="839"/>
    </location>
</feature>
<keyword evidence="2" id="KW-0812">Transmembrane</keyword>
<dbReference type="EMBL" id="KQ086135">
    <property type="protein sequence ID" value="KLO07505.1"/>
    <property type="molecule type" value="Genomic_DNA"/>
</dbReference>
<dbReference type="AlphaFoldDB" id="A0A0H2R6S3"/>
<feature type="compositionally biased region" description="Basic and acidic residues" evidence="1">
    <location>
        <begin position="144"/>
        <end position="156"/>
    </location>
</feature>